<reference evidence="2 3" key="1">
    <citation type="submission" date="2024-01" db="EMBL/GenBank/DDBJ databases">
        <title>A draft genome for the cacao thread blight pathogen Marasmiellus scandens.</title>
        <authorList>
            <person name="Baruah I.K."/>
            <person name="Leung J."/>
            <person name="Bukari Y."/>
            <person name="Amoako-Attah I."/>
            <person name="Meinhardt L.W."/>
            <person name="Bailey B.A."/>
            <person name="Cohen S.P."/>
        </authorList>
    </citation>
    <scope>NUCLEOTIDE SEQUENCE [LARGE SCALE GENOMIC DNA]</scope>
    <source>
        <strain evidence="2 3">GH-19</strain>
    </source>
</reference>
<gene>
    <name evidence="2" type="ORF">VKT23_018550</name>
</gene>
<comment type="caution">
    <text evidence="2">The sequence shown here is derived from an EMBL/GenBank/DDBJ whole genome shotgun (WGS) entry which is preliminary data.</text>
</comment>
<feature type="region of interest" description="Disordered" evidence="1">
    <location>
        <begin position="1"/>
        <end position="33"/>
    </location>
</feature>
<sequence>MQSTSPQKKKKNGKKKDPIRIPRADVPPEARGTQRAMQVHICIAMGLTSAASAPLRPSAELKERFAERFQNQESFSMMVRNLGNRPDHGQHTQRIQQVRSYYYTHAATGNSLGKDVARVDDLELRILFSMMDKYGFASWCPDLSDSPSSFYNNCHRTFAIDSFQQACMMGGYVRFEVVPKQFQNTTLLSLIYDSYVFGTIKEKARKEARDPGALERRLEANGIGKRRRALASSREMFLRTNGYPDRIVKAVAGSYCASEDEGPVLDEHGNYKLINNRPYYHIRQVPGRNPVLTGFVRKIDKAIMERGTAGSMVEPNLPSGKKKRQIVGTLESKRQRIVPEHVIYPEAQYLPGDVPIDFFDPAYFNQLSVLDRAKYSFKPYLAFPPNSDPDWLLANPNKWTKMKNKDFMQLYGQQLFAYHFPSQDEIDNYGNGSDGEDEQDDRERAKYREQLEADFMARFTDRGKKRAREDEENEDEGEDLYGKDYEADYEGDEHDDEDAEGRHFRPQGKRRRCKAEGMVATATPLVLPFQLKRIPKNTRYIPLTTLPTTSLIPIPTKMSWRMCGEVAATRTGIGRLI</sequence>
<organism evidence="2 3">
    <name type="scientific">Marasmiellus scandens</name>
    <dbReference type="NCBI Taxonomy" id="2682957"/>
    <lineage>
        <taxon>Eukaryota</taxon>
        <taxon>Fungi</taxon>
        <taxon>Dikarya</taxon>
        <taxon>Basidiomycota</taxon>
        <taxon>Agaricomycotina</taxon>
        <taxon>Agaricomycetes</taxon>
        <taxon>Agaricomycetidae</taxon>
        <taxon>Agaricales</taxon>
        <taxon>Marasmiineae</taxon>
        <taxon>Omphalotaceae</taxon>
        <taxon>Marasmiellus</taxon>
    </lineage>
</organism>
<dbReference type="Proteomes" id="UP001498398">
    <property type="component" value="Unassembled WGS sequence"/>
</dbReference>
<proteinExistence type="predicted"/>
<feature type="compositionally biased region" description="Acidic residues" evidence="1">
    <location>
        <begin position="470"/>
        <end position="479"/>
    </location>
</feature>
<evidence type="ECO:0000313" key="3">
    <source>
        <dbReference type="Proteomes" id="UP001498398"/>
    </source>
</evidence>
<feature type="compositionally biased region" description="Basic and acidic residues" evidence="1">
    <location>
        <begin position="15"/>
        <end position="28"/>
    </location>
</feature>
<protein>
    <submittedName>
        <fullName evidence="2">Uncharacterized protein</fullName>
    </submittedName>
</protein>
<keyword evidence="3" id="KW-1185">Reference proteome</keyword>
<dbReference type="EMBL" id="JBANRG010000085">
    <property type="protein sequence ID" value="KAK7437478.1"/>
    <property type="molecule type" value="Genomic_DNA"/>
</dbReference>
<name>A0ABR1IQD0_9AGAR</name>
<feature type="region of interest" description="Disordered" evidence="1">
    <location>
        <begin position="458"/>
        <end position="509"/>
    </location>
</feature>
<accession>A0ABR1IQD0</accession>
<feature type="compositionally biased region" description="Acidic residues" evidence="1">
    <location>
        <begin position="487"/>
        <end position="499"/>
    </location>
</feature>
<evidence type="ECO:0000256" key="1">
    <source>
        <dbReference type="SAM" id="MobiDB-lite"/>
    </source>
</evidence>
<evidence type="ECO:0000313" key="2">
    <source>
        <dbReference type="EMBL" id="KAK7437478.1"/>
    </source>
</evidence>